<name>A0AAV9N0S7_9EURO</name>
<dbReference type="Pfam" id="PF09996">
    <property type="entry name" value="DUF2237"/>
    <property type="match status" value="1"/>
</dbReference>
<gene>
    <name evidence="1" type="ORF">LTR84_006676</name>
</gene>
<sequence length="139" mass="15215">MSPLNVFKQPLAFFSNQPVTGYYRDGYCRTGAADYGNHAVAGVVTEEFLDYSASQGNDLRIAGLREGCKWCLCTSRWLEALGAFRDGKISRNGVPKVHLEATEDSALRRVDLETFREFAARAETNGVNGHTGVNGVNGH</sequence>
<evidence type="ECO:0000313" key="2">
    <source>
        <dbReference type="Proteomes" id="UP001358417"/>
    </source>
</evidence>
<dbReference type="RefSeq" id="XP_064703123.1">
    <property type="nucleotide sequence ID" value="XM_064850236.1"/>
</dbReference>
<dbReference type="Proteomes" id="UP001358417">
    <property type="component" value="Unassembled WGS sequence"/>
</dbReference>
<dbReference type="Gene3D" id="3.30.56.110">
    <property type="entry name" value="Protein of unknown function DUF2237"/>
    <property type="match status" value="1"/>
</dbReference>
<protein>
    <submittedName>
        <fullName evidence="1">Uncharacterized protein</fullName>
    </submittedName>
</protein>
<organism evidence="1 2">
    <name type="scientific">Exophiala bonariae</name>
    <dbReference type="NCBI Taxonomy" id="1690606"/>
    <lineage>
        <taxon>Eukaryota</taxon>
        <taxon>Fungi</taxon>
        <taxon>Dikarya</taxon>
        <taxon>Ascomycota</taxon>
        <taxon>Pezizomycotina</taxon>
        <taxon>Eurotiomycetes</taxon>
        <taxon>Chaetothyriomycetidae</taxon>
        <taxon>Chaetothyriales</taxon>
        <taxon>Herpotrichiellaceae</taxon>
        <taxon>Exophiala</taxon>
    </lineage>
</organism>
<dbReference type="GeneID" id="89974847"/>
<comment type="caution">
    <text evidence="1">The sequence shown here is derived from an EMBL/GenBank/DDBJ whole genome shotgun (WGS) entry which is preliminary data.</text>
</comment>
<evidence type="ECO:0000313" key="1">
    <source>
        <dbReference type="EMBL" id="KAK5047579.1"/>
    </source>
</evidence>
<proteinExistence type="predicted"/>
<dbReference type="PANTHER" id="PTHR37466">
    <property type="entry name" value="SLR1628 PROTEIN"/>
    <property type="match status" value="1"/>
</dbReference>
<keyword evidence="2" id="KW-1185">Reference proteome</keyword>
<dbReference type="AlphaFoldDB" id="A0AAV9N0S7"/>
<reference evidence="1 2" key="1">
    <citation type="submission" date="2023-08" db="EMBL/GenBank/DDBJ databases">
        <title>Black Yeasts Isolated from many extreme environments.</title>
        <authorList>
            <person name="Coleine C."/>
            <person name="Stajich J.E."/>
            <person name="Selbmann L."/>
        </authorList>
    </citation>
    <scope>NUCLEOTIDE SEQUENCE [LARGE SCALE GENOMIC DNA]</scope>
    <source>
        <strain evidence="1 2">CCFEE 5792</strain>
    </source>
</reference>
<dbReference type="PANTHER" id="PTHR37466:SF1">
    <property type="entry name" value="SLR1628 PROTEIN"/>
    <property type="match status" value="1"/>
</dbReference>
<accession>A0AAV9N0S7</accession>
<dbReference type="EMBL" id="JAVRRD010000025">
    <property type="protein sequence ID" value="KAK5047579.1"/>
    <property type="molecule type" value="Genomic_DNA"/>
</dbReference>
<dbReference type="InterPro" id="IPR018714">
    <property type="entry name" value="DUF2237"/>
</dbReference>